<keyword evidence="2" id="KW-1185">Reference proteome</keyword>
<organism evidence="1 2">
    <name type="scientific">Chaenocephalus aceratus</name>
    <name type="common">Blackfin icefish</name>
    <name type="synonym">Chaenichthys aceratus</name>
    <dbReference type="NCBI Taxonomy" id="36190"/>
    <lineage>
        <taxon>Eukaryota</taxon>
        <taxon>Metazoa</taxon>
        <taxon>Chordata</taxon>
        <taxon>Craniata</taxon>
        <taxon>Vertebrata</taxon>
        <taxon>Euteleostomi</taxon>
        <taxon>Actinopterygii</taxon>
        <taxon>Neopterygii</taxon>
        <taxon>Teleostei</taxon>
        <taxon>Neoteleostei</taxon>
        <taxon>Acanthomorphata</taxon>
        <taxon>Eupercaria</taxon>
        <taxon>Perciformes</taxon>
        <taxon>Notothenioidei</taxon>
        <taxon>Channichthyidae</taxon>
        <taxon>Chaenocephalus</taxon>
    </lineage>
</organism>
<accession>A0ACB9XFH6</accession>
<reference evidence="1" key="1">
    <citation type="submission" date="2022-05" db="EMBL/GenBank/DDBJ databases">
        <title>Chromosome-level genome of Chaenocephalus aceratus.</title>
        <authorList>
            <person name="Park H."/>
        </authorList>
    </citation>
    <scope>NUCLEOTIDE SEQUENCE</scope>
    <source>
        <strain evidence="1">KU_202001</strain>
    </source>
</reference>
<sequence>LLTVSGGHQTKTKTEVEGRSGEVTSPAVMSAHEPGSMERCLNQREGTRDGGRLERTA</sequence>
<protein>
    <submittedName>
        <fullName evidence="1">Uncharacterized protein</fullName>
    </submittedName>
</protein>
<name>A0ACB9XFH6_CHAAC</name>
<evidence type="ECO:0000313" key="1">
    <source>
        <dbReference type="EMBL" id="KAI4825022.1"/>
    </source>
</evidence>
<proteinExistence type="predicted"/>
<dbReference type="Proteomes" id="UP001057452">
    <property type="component" value="Chromosome 6"/>
</dbReference>
<feature type="non-terminal residue" evidence="1">
    <location>
        <position position="1"/>
    </location>
</feature>
<dbReference type="EMBL" id="CM043790">
    <property type="protein sequence ID" value="KAI4825022.1"/>
    <property type="molecule type" value="Genomic_DNA"/>
</dbReference>
<feature type="non-terminal residue" evidence="1">
    <location>
        <position position="57"/>
    </location>
</feature>
<comment type="caution">
    <text evidence="1">The sequence shown here is derived from an EMBL/GenBank/DDBJ whole genome shotgun (WGS) entry which is preliminary data.</text>
</comment>
<gene>
    <name evidence="1" type="ORF">KUCAC02_020727</name>
</gene>
<evidence type="ECO:0000313" key="2">
    <source>
        <dbReference type="Proteomes" id="UP001057452"/>
    </source>
</evidence>